<dbReference type="SUPFAM" id="SSF52047">
    <property type="entry name" value="RNI-like"/>
    <property type="match status" value="2"/>
</dbReference>
<dbReference type="GO" id="GO:0016477">
    <property type="term" value="P:cell migration"/>
    <property type="evidence" value="ECO:0007669"/>
    <property type="project" value="TreeGrafter"/>
</dbReference>
<evidence type="ECO:0000259" key="13">
    <source>
        <dbReference type="PROSITE" id="PS50004"/>
    </source>
</evidence>
<dbReference type="Pfam" id="PF13516">
    <property type="entry name" value="LRR_6"/>
    <property type="match status" value="2"/>
</dbReference>
<feature type="compositionally biased region" description="Low complexity" evidence="12">
    <location>
        <begin position="1010"/>
        <end position="1022"/>
    </location>
</feature>
<keyword evidence="10" id="KW-0106">Calcium</keyword>
<dbReference type="Proteomes" id="UP000189705">
    <property type="component" value="Unplaced"/>
</dbReference>
<dbReference type="GO" id="GO:0005737">
    <property type="term" value="C:cytoplasm"/>
    <property type="evidence" value="ECO:0007669"/>
    <property type="project" value="UniProtKB-SubCell"/>
</dbReference>
<dbReference type="GO" id="GO:0030027">
    <property type="term" value="C:lamellipodium"/>
    <property type="evidence" value="ECO:0007669"/>
    <property type="project" value="TreeGrafter"/>
</dbReference>
<dbReference type="InterPro" id="IPR031943">
    <property type="entry name" value="CARMIL_C"/>
</dbReference>
<evidence type="ECO:0000256" key="1">
    <source>
        <dbReference type="ARBA" id="ARBA00004236"/>
    </source>
</evidence>
<reference evidence="15" key="1">
    <citation type="submission" date="2025-08" db="UniProtKB">
        <authorList>
            <consortium name="RefSeq"/>
        </authorList>
    </citation>
    <scope>IDENTIFICATION</scope>
</reference>
<dbReference type="PANTHER" id="PTHR24112">
    <property type="entry name" value="LEUCINE-RICH REPEAT, ISOFORM F-RELATED"/>
    <property type="match status" value="1"/>
</dbReference>
<feature type="region of interest" description="Disordered" evidence="12">
    <location>
        <begin position="50"/>
        <end position="73"/>
    </location>
</feature>
<dbReference type="PANTHER" id="PTHR24112:SF43">
    <property type="entry name" value="CAPPING PROTEIN, ARP2_3 AND MYOSIN-I LINKER PROTEIN 3"/>
    <property type="match status" value="1"/>
</dbReference>
<dbReference type="InterPro" id="IPR001611">
    <property type="entry name" value="Leu-rich_rpt"/>
</dbReference>
<evidence type="ECO:0000256" key="12">
    <source>
        <dbReference type="SAM" id="MobiDB-lite"/>
    </source>
</evidence>
<name>A0A3Q0FR14_ALLSI</name>
<dbReference type="KEGG" id="asn:102384239"/>
<evidence type="ECO:0000256" key="4">
    <source>
        <dbReference type="ARBA" id="ARBA00009048"/>
    </source>
</evidence>
<dbReference type="InterPro" id="IPR000008">
    <property type="entry name" value="C2_dom"/>
</dbReference>
<feature type="compositionally biased region" description="Low complexity" evidence="12">
    <location>
        <begin position="1029"/>
        <end position="1039"/>
    </location>
</feature>
<protein>
    <submittedName>
        <fullName evidence="15">Capping protein, Arp2/3 and myosin-I linker protein 3</fullName>
    </submittedName>
</protein>
<evidence type="ECO:0000256" key="2">
    <source>
        <dbReference type="ARBA" id="ARBA00004496"/>
    </source>
</evidence>
<evidence type="ECO:0000256" key="5">
    <source>
        <dbReference type="ARBA" id="ARBA00022475"/>
    </source>
</evidence>
<feature type="compositionally biased region" description="Low complexity" evidence="12">
    <location>
        <begin position="867"/>
        <end position="880"/>
    </location>
</feature>
<evidence type="ECO:0000256" key="9">
    <source>
        <dbReference type="ARBA" id="ARBA00022737"/>
    </source>
</evidence>
<feature type="domain" description="C2" evidence="13">
    <location>
        <begin position="1424"/>
        <end position="1551"/>
    </location>
</feature>
<evidence type="ECO:0000256" key="11">
    <source>
        <dbReference type="ARBA" id="ARBA00023136"/>
    </source>
</evidence>
<evidence type="ECO:0000256" key="10">
    <source>
        <dbReference type="ARBA" id="ARBA00022837"/>
    </source>
</evidence>
<comment type="subcellular location">
    <subcellularLocation>
        <location evidence="1">Cell membrane</location>
    </subcellularLocation>
    <subcellularLocation>
        <location evidence="2">Cytoplasm</location>
    </subcellularLocation>
</comment>
<keyword evidence="7" id="KW-0433">Leucine-rich repeat</keyword>
<dbReference type="STRING" id="38654.A0A3Q0FR14"/>
<evidence type="ECO:0000256" key="3">
    <source>
        <dbReference type="ARBA" id="ARBA00007298"/>
    </source>
</evidence>
<dbReference type="Pfam" id="PF00168">
    <property type="entry name" value="C2"/>
    <property type="match status" value="2"/>
</dbReference>
<dbReference type="CDD" id="cd04048">
    <property type="entry name" value="C2A_Copine"/>
    <property type="match status" value="1"/>
</dbReference>
<feature type="region of interest" description="Disordered" evidence="12">
    <location>
        <begin position="792"/>
        <end position="824"/>
    </location>
</feature>
<evidence type="ECO:0000256" key="8">
    <source>
        <dbReference type="ARBA" id="ARBA00022723"/>
    </source>
</evidence>
<dbReference type="CDD" id="cd04047">
    <property type="entry name" value="C2B_Copine"/>
    <property type="match status" value="1"/>
</dbReference>
<dbReference type="SUPFAM" id="SSF49562">
    <property type="entry name" value="C2 domain (Calcium/lipid-binding domain, CaLB)"/>
    <property type="match status" value="2"/>
</dbReference>
<sequence>MNKLTPSQILFDTEKSTYNLTFPTLDSADHVTRHVNSALAKIFPSSASGCLRTPDTPRDTSPNSESSTSTSHSVCGGFSETYAALCDYNGLCCREEVQWDVDTIYHAEDTREFNLLDFSHLENRDLALIVAALAYNQWFTRLSCRDLRLGSEVAEQVLHTVSKSQHLEELALDNAGLKTDFALKLAAALGDNPGSALRGLDLSRNPVDDKGLGALSQQFLCLPKGLQLLGLARTGVTPRGLTALCQPLGANPAFSSSLQHLDLSKNPGLLAGPEAHGLFSFLAQPNGLIHLDLSGTDCAVDVLFGALLHGCCPRLNYLNLARNSFSHRKAKEMVMPLRQFFSSAFALNYVSLASVRLPLEALRSLLQGLAANTHLCDIHLDLSGCELRAPGAQALQELLGGIGAVGSLDLSDNGFDGDLLTLVPALGRNKAIKHLWLGKNFNVKARMLEEILHKIVQMIQEEDCSLQSLSVADSRLKSCTTILINALGSNTCLRKVDLSGNSMEDLGAKMLSKALQINSTLRSIAWDRNNTTALGFHDIARALENNYTLKFMSFPLSDITAAYRNTPERTDEVWQKIQWCLLRNGHCQKFSQEQAFRLQQGIVTSSAEQQMLSRLCVRVQEEARALRGCPAQAIQDEVQQARELVKEAKNSRALFPSLYELGHILASDGPVRHRLEAVANEVAKAVDKELQVILESMVTLTQELCPRAVRAAEGHNKMLGAVSERVTVPRNFVRGALLEQAGQDIQNKLNEVKLSVVTYLTNSVVEEILQELYSVHKSLAQHLAYLRQLSAEQDSSGGDLQDQLPRSRLRDQEETTDDEMGTAIDTIAIKRQKHCRKIRPASAFISSTDPEAETPAPSGPDSPPGRPSSSASSTQARSTSFEVLADLPTEGTRLEHRTRGRPGPPRSAPPAPRHNHARTPGPLEPQQQENGAAPRLDEGLEEFFGRRVLVDNASFPRPPRGCGLRPGPSDPLPPVHKKRRKGFFHFRRHRSLKGERDVEEPPPPSPPGPLLMGPRDPQAPAGLEEEGLEAWGLGMPLPGMGSGPVKGLPQRGRQGRGGARGALGAKGWGLTAASPQGLHGDRAPVPERVEPLQPLRVQGIALPGMGRSKGWSLDGKREGAELERGGSLRERRRLSDDSGQGGWKPTLPPQSSKPSFAAMRRAEASWDIAEESVFRDSEQTDVLPLVTVKSEEWVMDSALGSERTPQLAPAKKPVAGPQSWTPPSQPGRSRSSEEGGASGETPEDPQAPLPGTCPRLEEPDPEGEPEGGRRAAPTKPKRTRRAQSCDKLESDRDLGLGGTMTDPIQSQPVALGASRVELRVSCQNLLDPDAEAKPDAFVVLKMLTEGQWVEVERTEVLASSLDPIFAHVFSLDYFFEEMQALLFEVINEAESQDSGPLGVAECTLGQIVSQRNVTLPLLLDTGEAAGEASIVIEVEEVSSTNELVRLEFRALKLDNKDLFSKSDPFLEIYKVNSNESEELVKRTEVVYNNLNPSWEPFRVSLHSLCGCDPDRTIKCMVYDHNSSGKHDYIGEFTTSFREMQEVADGNEVQWECINPKYRDKKKNYKNSGLVVLAQCKREKVHTFLEYIMGGLQIYFTVAIDFTASNGDPRSEHSLHFINPREPNEYLKALSAVGQICQDYDSDKKFPAFGFGARIPPDYEVSHDFPINFDPENPECDRTLESGQGRAARDIVQFVPFRDFKKMPPSALARCVLAAIPRQVVEYYGSRGIAPGPRRPRPQ</sequence>
<evidence type="ECO:0000313" key="15">
    <source>
        <dbReference type="RefSeq" id="XP_025048595.1"/>
    </source>
</evidence>
<feature type="compositionally biased region" description="Basic residues" evidence="12">
    <location>
        <begin position="975"/>
        <end position="991"/>
    </location>
</feature>
<dbReference type="CTD" id="90668"/>
<dbReference type="Pfam" id="PF07002">
    <property type="entry name" value="Copine"/>
    <property type="match status" value="2"/>
</dbReference>
<dbReference type="InterPro" id="IPR037768">
    <property type="entry name" value="C2B_Copine"/>
</dbReference>
<comment type="similarity">
    <text evidence="3">Belongs to the CARMIL family.</text>
</comment>
<feature type="compositionally biased region" description="Basic and acidic residues" evidence="12">
    <location>
        <begin position="1283"/>
        <end position="1294"/>
    </location>
</feature>
<evidence type="ECO:0000256" key="7">
    <source>
        <dbReference type="ARBA" id="ARBA00022614"/>
    </source>
</evidence>
<evidence type="ECO:0000313" key="14">
    <source>
        <dbReference type="Proteomes" id="UP000189705"/>
    </source>
</evidence>
<feature type="compositionally biased region" description="Pro residues" evidence="12">
    <location>
        <begin position="857"/>
        <end position="866"/>
    </location>
</feature>
<keyword evidence="14" id="KW-1185">Reference proteome</keyword>
<dbReference type="Pfam" id="PF16000">
    <property type="entry name" value="CARMIL_C"/>
    <property type="match status" value="1"/>
</dbReference>
<dbReference type="RefSeq" id="XP_025048595.1">
    <property type="nucleotide sequence ID" value="XM_025192810.1"/>
</dbReference>
<dbReference type="GO" id="GO:0034315">
    <property type="term" value="P:regulation of Arp2/3 complex-mediated actin nucleation"/>
    <property type="evidence" value="ECO:0007669"/>
    <property type="project" value="TreeGrafter"/>
</dbReference>
<keyword evidence="11" id="KW-0472">Membrane</keyword>
<dbReference type="Gene3D" id="3.80.10.10">
    <property type="entry name" value="Ribonuclease Inhibitor"/>
    <property type="match status" value="1"/>
</dbReference>
<gene>
    <name evidence="15" type="primary">CARMIL3</name>
</gene>
<keyword evidence="8" id="KW-0479">Metal-binding</keyword>
<comment type="similarity">
    <text evidence="4">Belongs to the copine family.</text>
</comment>
<dbReference type="SMART" id="SM00239">
    <property type="entry name" value="C2"/>
    <property type="match status" value="2"/>
</dbReference>
<dbReference type="InterPro" id="IPR035892">
    <property type="entry name" value="C2_domain_sf"/>
</dbReference>
<dbReference type="InterPro" id="IPR051279">
    <property type="entry name" value="PP1-Reg/Actin-Interact_Protein"/>
</dbReference>
<dbReference type="GO" id="GO:0046872">
    <property type="term" value="F:metal ion binding"/>
    <property type="evidence" value="ECO:0007669"/>
    <property type="project" value="UniProtKB-KW"/>
</dbReference>
<accession>A0A3Q0FR14</accession>
<dbReference type="InterPro" id="IPR010734">
    <property type="entry name" value="Copine_C"/>
</dbReference>
<feature type="compositionally biased region" description="Basic and acidic residues" evidence="12">
    <location>
        <begin position="1079"/>
        <end position="1090"/>
    </location>
</feature>
<feature type="compositionally biased region" description="Low complexity" evidence="12">
    <location>
        <begin position="60"/>
        <end position="73"/>
    </location>
</feature>
<feature type="compositionally biased region" description="Pro residues" evidence="12">
    <location>
        <begin position="902"/>
        <end position="912"/>
    </location>
</feature>
<keyword evidence="6" id="KW-0963">Cytoplasm</keyword>
<feature type="compositionally biased region" description="Basic and acidic residues" evidence="12">
    <location>
        <begin position="1114"/>
        <end position="1136"/>
    </location>
</feature>
<dbReference type="SMART" id="SM00368">
    <property type="entry name" value="LRR_RI"/>
    <property type="match status" value="6"/>
</dbReference>
<dbReference type="Gene3D" id="2.60.40.150">
    <property type="entry name" value="C2 domain"/>
    <property type="match status" value="2"/>
</dbReference>
<dbReference type="GO" id="GO:0005886">
    <property type="term" value="C:plasma membrane"/>
    <property type="evidence" value="ECO:0007669"/>
    <property type="project" value="UniProtKB-SubCell"/>
</dbReference>
<dbReference type="GeneID" id="102384239"/>
<keyword evidence="5" id="KW-1003">Cell membrane</keyword>
<feature type="compositionally biased region" description="Gly residues" evidence="12">
    <location>
        <begin position="1055"/>
        <end position="1067"/>
    </location>
</feature>
<feature type="region of interest" description="Disordered" evidence="12">
    <location>
        <begin position="1197"/>
        <end position="1305"/>
    </location>
</feature>
<feature type="domain" description="C2" evidence="13">
    <location>
        <begin position="1296"/>
        <end position="1417"/>
    </location>
</feature>
<proteinExistence type="inferred from homology"/>
<dbReference type="FunFam" id="2.60.40.150:FF:000063">
    <property type="entry name" value="Copine 4"/>
    <property type="match status" value="1"/>
</dbReference>
<organism evidence="14 15">
    <name type="scientific">Alligator sinensis</name>
    <name type="common">Chinese alligator</name>
    <dbReference type="NCBI Taxonomy" id="38654"/>
    <lineage>
        <taxon>Eukaryota</taxon>
        <taxon>Metazoa</taxon>
        <taxon>Chordata</taxon>
        <taxon>Craniata</taxon>
        <taxon>Vertebrata</taxon>
        <taxon>Euteleostomi</taxon>
        <taxon>Archelosauria</taxon>
        <taxon>Archosauria</taxon>
        <taxon>Crocodylia</taxon>
        <taxon>Alligatoridae</taxon>
        <taxon>Alligatorinae</taxon>
        <taxon>Alligator</taxon>
    </lineage>
</organism>
<dbReference type="FunFam" id="2.60.40.150:FF:000099">
    <property type="entry name" value="Copine 3"/>
    <property type="match status" value="1"/>
</dbReference>
<dbReference type="InParanoid" id="A0A3Q0FR14"/>
<dbReference type="InterPro" id="IPR032675">
    <property type="entry name" value="LRR_dom_sf"/>
</dbReference>
<keyword evidence="9" id="KW-0677">Repeat</keyword>
<dbReference type="PROSITE" id="PS50004">
    <property type="entry name" value="C2"/>
    <property type="match status" value="2"/>
</dbReference>
<feature type="region of interest" description="Disordered" evidence="12">
    <location>
        <begin position="955"/>
        <end position="1159"/>
    </location>
</feature>
<dbReference type="FunFam" id="3.80.10.10:FF:000009">
    <property type="entry name" value="F-actin-uncapping protein LRRC16A isoform X1"/>
    <property type="match status" value="1"/>
</dbReference>
<feature type="region of interest" description="Disordered" evidence="12">
    <location>
        <begin position="841"/>
        <end position="932"/>
    </location>
</feature>
<evidence type="ECO:0000256" key="6">
    <source>
        <dbReference type="ARBA" id="ARBA00022490"/>
    </source>
</evidence>